<dbReference type="Pfam" id="PF06925">
    <property type="entry name" value="MGDG_synth"/>
    <property type="match status" value="1"/>
</dbReference>
<reference evidence="6 7" key="1">
    <citation type="submission" date="2019-08" db="EMBL/GenBank/DDBJ databases">
        <title>Isolation and enrichment of carboxydotrophic bacteria from anaerobic sludge for the production of bio-based chemicals from syngas.</title>
        <authorList>
            <person name="Antares A.L."/>
            <person name="Moreira J."/>
            <person name="Diender M."/>
            <person name="Parshina S.N."/>
            <person name="Stams A.J.M."/>
            <person name="Alves M."/>
            <person name="Alves J.I."/>
            <person name="Sousa D.Z."/>
        </authorList>
    </citation>
    <scope>NUCLEOTIDE SEQUENCE [LARGE SCALE GENOMIC DNA]</scope>
    <source>
        <strain evidence="6 7">JM</strain>
    </source>
</reference>
<feature type="domain" description="Glycosyl transferase family 1" evidence="4">
    <location>
        <begin position="194"/>
        <end position="341"/>
    </location>
</feature>
<evidence type="ECO:0000256" key="2">
    <source>
        <dbReference type="ARBA" id="ARBA00022676"/>
    </source>
</evidence>
<dbReference type="PANTHER" id="PTHR43025:SF3">
    <property type="entry name" value="MONOGALACTOSYLDIACYLGLYCEROL SYNTHASE 1, CHLOROPLASTIC"/>
    <property type="match status" value="1"/>
</dbReference>
<sequence>MLEPKRILILTCSHGSGHKMVAQTLKESFEARGHLVSVEDLFDKTNPTLNRMIEKSYLLSYSIGSSFYERVYYDVEEYAHNKLMYNLWNFTSKALLKMVDAFKPDCIINTYGYTISAILKKDNYPHIKLFTVVTDFCIPKPWIHQETDRYYVACENVEETLIGESIPRERILKTGIPIRDAFYARENRQAILKKYNLDPHKKILIIFAGTYGVLKNIKEICQRTDRMNNLQTIVICGKNQHLQRELEMENLQNTRIFGFVPDIHEFYTVGDLMVTKPGGITLSEVVAKKIPVILYNPTPGQEGENACWFKRQGAAVVANNFNELILAIDALKENEIKRFSIKNSLSKIYYGHAANLITQDVLTQLTLADGVPYLTESI</sequence>
<name>A0A5D0WIQ4_9FIRM</name>
<comment type="caution">
    <text evidence="6">The sequence shown here is derived from an EMBL/GenBank/DDBJ whole genome shotgun (WGS) entry which is preliminary data.</text>
</comment>
<dbReference type="GO" id="GO:0009247">
    <property type="term" value="P:glycolipid biosynthetic process"/>
    <property type="evidence" value="ECO:0007669"/>
    <property type="project" value="InterPro"/>
</dbReference>
<evidence type="ECO:0000259" key="5">
    <source>
        <dbReference type="Pfam" id="PF06925"/>
    </source>
</evidence>
<dbReference type="Gene3D" id="3.40.50.2000">
    <property type="entry name" value="Glycogen Phosphorylase B"/>
    <property type="match status" value="1"/>
</dbReference>
<dbReference type="GO" id="GO:0016758">
    <property type="term" value="F:hexosyltransferase activity"/>
    <property type="evidence" value="ECO:0007669"/>
    <property type="project" value="InterPro"/>
</dbReference>
<dbReference type="RefSeq" id="WP_148638294.1">
    <property type="nucleotide sequence ID" value="NZ_VSLA01000027.1"/>
</dbReference>
<dbReference type="PANTHER" id="PTHR43025">
    <property type="entry name" value="MONOGALACTOSYLDIACYLGLYCEROL SYNTHASE"/>
    <property type="match status" value="1"/>
</dbReference>
<dbReference type="EMBL" id="VSLA01000027">
    <property type="protein sequence ID" value="TYC84089.1"/>
    <property type="molecule type" value="Genomic_DNA"/>
</dbReference>
<dbReference type="InterPro" id="IPR001296">
    <property type="entry name" value="Glyco_trans_1"/>
</dbReference>
<dbReference type="Proteomes" id="UP000322619">
    <property type="component" value="Unassembled WGS sequence"/>
</dbReference>
<gene>
    <name evidence="6" type="ORF">FXB42_14010</name>
</gene>
<protein>
    <submittedName>
        <fullName evidence="6">Glycosyltransferase</fullName>
    </submittedName>
</protein>
<dbReference type="AlphaFoldDB" id="A0A5D0WIQ4"/>
<organism evidence="6 7">
    <name type="scientific">Acetobacterium wieringae</name>
    <dbReference type="NCBI Taxonomy" id="52694"/>
    <lineage>
        <taxon>Bacteria</taxon>
        <taxon>Bacillati</taxon>
        <taxon>Bacillota</taxon>
        <taxon>Clostridia</taxon>
        <taxon>Eubacteriales</taxon>
        <taxon>Eubacteriaceae</taxon>
        <taxon>Acetobacterium</taxon>
    </lineage>
</organism>
<proteinExistence type="inferred from homology"/>
<evidence type="ECO:0000256" key="3">
    <source>
        <dbReference type="ARBA" id="ARBA00022679"/>
    </source>
</evidence>
<evidence type="ECO:0000313" key="6">
    <source>
        <dbReference type="EMBL" id="TYC84089.1"/>
    </source>
</evidence>
<dbReference type="GO" id="GO:0016020">
    <property type="term" value="C:membrane"/>
    <property type="evidence" value="ECO:0007669"/>
    <property type="project" value="GOC"/>
</dbReference>
<dbReference type="InterPro" id="IPR009695">
    <property type="entry name" value="Diacylglyc_glucosyltr_N"/>
</dbReference>
<comment type="similarity">
    <text evidence="1">Belongs to the glycosyltransferase 28 family.</text>
</comment>
<evidence type="ECO:0000313" key="7">
    <source>
        <dbReference type="Proteomes" id="UP000322619"/>
    </source>
</evidence>
<evidence type="ECO:0000256" key="1">
    <source>
        <dbReference type="ARBA" id="ARBA00006962"/>
    </source>
</evidence>
<accession>A0A5D0WIQ4</accession>
<feature type="domain" description="Diacylglycerol glucosyltransferase N-terminal" evidence="5">
    <location>
        <begin position="18"/>
        <end position="178"/>
    </location>
</feature>
<dbReference type="InterPro" id="IPR050519">
    <property type="entry name" value="Glycosyltransf_28_UgtP"/>
</dbReference>
<keyword evidence="2" id="KW-0328">Glycosyltransferase</keyword>
<dbReference type="Pfam" id="PF00534">
    <property type="entry name" value="Glycos_transf_1"/>
    <property type="match status" value="1"/>
</dbReference>
<evidence type="ECO:0000259" key="4">
    <source>
        <dbReference type="Pfam" id="PF00534"/>
    </source>
</evidence>
<keyword evidence="3 6" id="KW-0808">Transferase</keyword>
<dbReference type="SUPFAM" id="SSF53756">
    <property type="entry name" value="UDP-Glycosyltransferase/glycogen phosphorylase"/>
    <property type="match status" value="1"/>
</dbReference>